<dbReference type="InterPro" id="IPR036217">
    <property type="entry name" value="MethylDNA_cys_MeTrfase_DNAb"/>
</dbReference>
<dbReference type="InterPro" id="IPR036388">
    <property type="entry name" value="WH-like_DNA-bd_sf"/>
</dbReference>
<dbReference type="PANTHER" id="PTHR42942:SF1">
    <property type="entry name" value="ALKYLTRANSFERASE-LIKE PROTEIN 1"/>
    <property type="match status" value="1"/>
</dbReference>
<accession>A0A2S5B106</accession>
<dbReference type="InterPro" id="IPR014048">
    <property type="entry name" value="MethylDNA_cys_MeTrfase_DNA-bd"/>
</dbReference>
<keyword evidence="5" id="KW-1185">Reference proteome</keyword>
<evidence type="ECO:0000313" key="5">
    <source>
        <dbReference type="Proteomes" id="UP000237144"/>
    </source>
</evidence>
<dbReference type="Proteomes" id="UP000237144">
    <property type="component" value="Unassembled WGS sequence"/>
</dbReference>
<evidence type="ECO:0000313" key="4">
    <source>
        <dbReference type="EMBL" id="POY70474.1"/>
    </source>
</evidence>
<sequence>MPPERNRDVTTTTSSSAPYRLPEASARDQDLRVDEPPLFRQEEEAATESPNEPVDSAEDNGFRRDFNAAVYERVRSIPEGRVASYGQIARMIGHPRHSRMVGAALKALPARLSNPYLPQTPSSTAPSDNDSALPPPEPNPDFVPWHRVVASSGMISPRANPAATRRQAEWLEAEGVTVLPANGEAATLDGGRVRMTQFGWAG</sequence>
<keyword evidence="1" id="KW-0227">DNA damage</keyword>
<dbReference type="Gene3D" id="1.10.10.10">
    <property type="entry name" value="Winged helix-like DNA-binding domain superfamily/Winged helix DNA-binding domain"/>
    <property type="match status" value="1"/>
</dbReference>
<dbReference type="OrthoDB" id="2548197at2759"/>
<dbReference type="CDD" id="cd06445">
    <property type="entry name" value="ATase"/>
    <property type="match status" value="1"/>
</dbReference>
<evidence type="ECO:0000256" key="1">
    <source>
        <dbReference type="ARBA" id="ARBA00022763"/>
    </source>
</evidence>
<dbReference type="Pfam" id="PF01035">
    <property type="entry name" value="DNA_binding_1"/>
    <property type="match status" value="1"/>
</dbReference>
<dbReference type="PANTHER" id="PTHR42942">
    <property type="entry name" value="6-O-METHYLGUANINE DNA METHYLTRANSFERASE"/>
    <property type="match status" value="1"/>
</dbReference>
<dbReference type="STRING" id="741276.A0A2S5B106"/>
<protein>
    <recommendedName>
        <fullName evidence="3">Methylated-DNA-[protein]-cysteine S-methyltransferase DNA binding domain-containing protein</fullName>
    </recommendedName>
</protein>
<feature type="region of interest" description="Disordered" evidence="2">
    <location>
        <begin position="1"/>
        <end position="62"/>
    </location>
</feature>
<feature type="region of interest" description="Disordered" evidence="2">
    <location>
        <begin position="113"/>
        <end position="143"/>
    </location>
</feature>
<proteinExistence type="predicted"/>
<gene>
    <name evidence="4" type="ORF">BMF94_6542</name>
</gene>
<dbReference type="InterPro" id="IPR052520">
    <property type="entry name" value="ATL_DNA_repair"/>
</dbReference>
<name>A0A2S5B106_9BASI</name>
<dbReference type="GO" id="GO:0006281">
    <property type="term" value="P:DNA repair"/>
    <property type="evidence" value="ECO:0007669"/>
    <property type="project" value="InterPro"/>
</dbReference>
<dbReference type="AlphaFoldDB" id="A0A2S5B106"/>
<organism evidence="4 5">
    <name type="scientific">Rhodotorula taiwanensis</name>
    <dbReference type="NCBI Taxonomy" id="741276"/>
    <lineage>
        <taxon>Eukaryota</taxon>
        <taxon>Fungi</taxon>
        <taxon>Dikarya</taxon>
        <taxon>Basidiomycota</taxon>
        <taxon>Pucciniomycotina</taxon>
        <taxon>Microbotryomycetes</taxon>
        <taxon>Sporidiobolales</taxon>
        <taxon>Sporidiobolaceae</taxon>
        <taxon>Rhodotorula</taxon>
    </lineage>
</organism>
<evidence type="ECO:0000259" key="3">
    <source>
        <dbReference type="Pfam" id="PF01035"/>
    </source>
</evidence>
<reference evidence="4 5" key="1">
    <citation type="journal article" date="2018" name="Front. Microbiol.">
        <title>Prospects for Fungal Bioremediation of Acidic Radioactive Waste Sites: Characterization and Genome Sequence of Rhodotorula taiwanensis MD1149.</title>
        <authorList>
            <person name="Tkavc R."/>
            <person name="Matrosova V.Y."/>
            <person name="Grichenko O.E."/>
            <person name="Gostincar C."/>
            <person name="Volpe R.P."/>
            <person name="Klimenkova P."/>
            <person name="Gaidamakova E.K."/>
            <person name="Zhou C.E."/>
            <person name="Stewart B.J."/>
            <person name="Lyman M.G."/>
            <person name="Malfatti S.A."/>
            <person name="Rubinfeld B."/>
            <person name="Courtot M."/>
            <person name="Singh J."/>
            <person name="Dalgard C.L."/>
            <person name="Hamilton T."/>
            <person name="Frey K.G."/>
            <person name="Gunde-Cimerman N."/>
            <person name="Dugan L."/>
            <person name="Daly M.J."/>
        </authorList>
    </citation>
    <scope>NUCLEOTIDE SEQUENCE [LARGE SCALE GENOMIC DNA]</scope>
    <source>
        <strain evidence="4 5">MD1149</strain>
    </source>
</reference>
<evidence type="ECO:0000256" key="2">
    <source>
        <dbReference type="SAM" id="MobiDB-lite"/>
    </source>
</evidence>
<dbReference type="GO" id="GO:0003824">
    <property type="term" value="F:catalytic activity"/>
    <property type="evidence" value="ECO:0007669"/>
    <property type="project" value="InterPro"/>
</dbReference>
<dbReference type="EMBL" id="PJQD01000116">
    <property type="protein sequence ID" value="POY70474.1"/>
    <property type="molecule type" value="Genomic_DNA"/>
</dbReference>
<feature type="domain" description="Methylated-DNA-[protein]-cysteine S-methyltransferase DNA binding" evidence="3">
    <location>
        <begin position="65"/>
        <end position="114"/>
    </location>
</feature>
<feature type="compositionally biased region" description="Basic and acidic residues" evidence="2">
    <location>
        <begin position="25"/>
        <end position="43"/>
    </location>
</feature>
<feature type="compositionally biased region" description="Polar residues" evidence="2">
    <location>
        <begin position="116"/>
        <end position="130"/>
    </location>
</feature>
<dbReference type="SUPFAM" id="SSF46767">
    <property type="entry name" value="Methylated DNA-protein cysteine methyltransferase, C-terminal domain"/>
    <property type="match status" value="2"/>
</dbReference>
<comment type="caution">
    <text evidence="4">The sequence shown here is derived from an EMBL/GenBank/DDBJ whole genome shotgun (WGS) entry which is preliminary data.</text>
</comment>